<protein>
    <submittedName>
        <fullName evidence="2">Uncharacterized protein</fullName>
    </submittedName>
</protein>
<evidence type="ECO:0000256" key="1">
    <source>
        <dbReference type="SAM" id="MobiDB-lite"/>
    </source>
</evidence>
<gene>
    <name evidence="2" type="ORF">EYF80_012287</name>
</gene>
<comment type="caution">
    <text evidence="2">The sequence shown here is derived from an EMBL/GenBank/DDBJ whole genome shotgun (WGS) entry which is preliminary data.</text>
</comment>
<sequence length="224" mass="24833">MTRTWYKLCLGTKTSSSNEQTSRRRETGRSRGGSAACIPTVLLSQRPGDGFVAVGPQRLDTEHRARAVIELDHLARRQQRRITVIACDISIQTHAEPLSEHNRVMRGLGSPTAWHTNDATPPEIPVWSSGDLMKPGMPEGGQERNRGCGSKDLVSIREEKLMILIFSRVQSAHTGRSMVGLLLRSPLVLTLLLIGYDLTQSLSDTCKEARELMLTQVLWTCDAC</sequence>
<keyword evidence="3" id="KW-1185">Reference proteome</keyword>
<feature type="region of interest" description="Disordered" evidence="1">
    <location>
        <begin position="15"/>
        <end position="35"/>
    </location>
</feature>
<reference evidence="2 3" key="1">
    <citation type="submission" date="2019-03" db="EMBL/GenBank/DDBJ databases">
        <title>First draft genome of Liparis tanakae, snailfish: a comprehensive survey of snailfish specific genes.</title>
        <authorList>
            <person name="Kim W."/>
            <person name="Song I."/>
            <person name="Jeong J.-H."/>
            <person name="Kim D."/>
            <person name="Kim S."/>
            <person name="Ryu S."/>
            <person name="Song J.Y."/>
            <person name="Lee S.K."/>
        </authorList>
    </citation>
    <scope>NUCLEOTIDE SEQUENCE [LARGE SCALE GENOMIC DNA]</scope>
    <source>
        <tissue evidence="2">Muscle</tissue>
    </source>
</reference>
<proteinExistence type="predicted"/>
<dbReference type="AlphaFoldDB" id="A0A4Z2IJY3"/>
<name>A0A4Z2IJY3_9TELE</name>
<dbReference type="EMBL" id="SRLO01000082">
    <property type="protein sequence ID" value="TNN77473.1"/>
    <property type="molecule type" value="Genomic_DNA"/>
</dbReference>
<evidence type="ECO:0000313" key="3">
    <source>
        <dbReference type="Proteomes" id="UP000314294"/>
    </source>
</evidence>
<evidence type="ECO:0000313" key="2">
    <source>
        <dbReference type="EMBL" id="TNN77473.1"/>
    </source>
</evidence>
<accession>A0A4Z2IJY3</accession>
<organism evidence="2 3">
    <name type="scientific">Liparis tanakae</name>
    <name type="common">Tanaka's snailfish</name>
    <dbReference type="NCBI Taxonomy" id="230148"/>
    <lineage>
        <taxon>Eukaryota</taxon>
        <taxon>Metazoa</taxon>
        <taxon>Chordata</taxon>
        <taxon>Craniata</taxon>
        <taxon>Vertebrata</taxon>
        <taxon>Euteleostomi</taxon>
        <taxon>Actinopterygii</taxon>
        <taxon>Neopterygii</taxon>
        <taxon>Teleostei</taxon>
        <taxon>Neoteleostei</taxon>
        <taxon>Acanthomorphata</taxon>
        <taxon>Eupercaria</taxon>
        <taxon>Perciformes</taxon>
        <taxon>Cottioidei</taxon>
        <taxon>Cottales</taxon>
        <taxon>Liparidae</taxon>
        <taxon>Liparis</taxon>
    </lineage>
</organism>
<dbReference type="Proteomes" id="UP000314294">
    <property type="component" value="Unassembled WGS sequence"/>
</dbReference>